<organism evidence="9 10">
    <name type="scientific">Gracilimonas halophila</name>
    <dbReference type="NCBI Taxonomy" id="1834464"/>
    <lineage>
        <taxon>Bacteria</taxon>
        <taxon>Pseudomonadati</taxon>
        <taxon>Balneolota</taxon>
        <taxon>Balneolia</taxon>
        <taxon>Balneolales</taxon>
        <taxon>Balneolaceae</taxon>
        <taxon>Gracilimonas</taxon>
    </lineage>
</organism>
<dbReference type="Pfam" id="PF14693">
    <property type="entry name" value="Ribosomal_TL5_C"/>
    <property type="match status" value="1"/>
</dbReference>
<proteinExistence type="inferred from homology"/>
<keyword evidence="3 5" id="KW-0689">Ribosomal protein</keyword>
<dbReference type="InterPro" id="IPR020057">
    <property type="entry name" value="Ribosomal_bL25_b-dom"/>
</dbReference>
<dbReference type="EMBL" id="JBHULI010000005">
    <property type="protein sequence ID" value="MFD2531610.1"/>
    <property type="molecule type" value="Genomic_DNA"/>
</dbReference>
<feature type="domain" description="Large ribosomal subunit protein bL25 beta" evidence="8">
    <location>
        <begin position="102"/>
        <end position="185"/>
    </location>
</feature>
<comment type="function">
    <text evidence="5">This is one of the proteins that binds to the 5S RNA in the ribosome where it forms part of the central protuberance.</text>
</comment>
<dbReference type="InterPro" id="IPR029751">
    <property type="entry name" value="Ribosomal_L25_dom"/>
</dbReference>
<dbReference type="Proteomes" id="UP001597460">
    <property type="component" value="Unassembled WGS sequence"/>
</dbReference>
<keyword evidence="10" id="KW-1185">Reference proteome</keyword>
<comment type="subunit">
    <text evidence="5">Part of the 50S ribosomal subunit; part of the 5S rRNA/L5/L18/L25 subcomplex. Contacts the 5S rRNA. Binds to the 5S rRNA independently of L5 and L18.</text>
</comment>
<sequence>MANPELVKLEGKKRETSKKANKALREELRVPAVLYGPEVEENIHFSIDELELEKILRKPQTKLQELTVDGKTYKTLLKRTEFDPVTDRPVHADFYVLADGQKVTLRVPIKISGNAKGVVENGGRVFKPMNFIRIRVLPEAIPSEFEIDISPLEIGQSFHISDLELEGIIPLDDMSRTIVTIRPPKGADFLESLVAGVTEEAEEEVAAEGEEVAEGEELAEGEEAAEGEEGEDSSEDKTEE</sequence>
<evidence type="ECO:0000256" key="4">
    <source>
        <dbReference type="ARBA" id="ARBA00023274"/>
    </source>
</evidence>
<evidence type="ECO:0000313" key="9">
    <source>
        <dbReference type="EMBL" id="MFD2531610.1"/>
    </source>
</evidence>
<dbReference type="InterPro" id="IPR037121">
    <property type="entry name" value="Ribosomal_bL25_C"/>
</dbReference>
<accession>A0ABW5JIL1</accession>
<keyword evidence="1 5" id="KW-0699">rRNA-binding</keyword>
<dbReference type="NCBIfam" id="TIGR00731">
    <property type="entry name" value="bL25_bact_ctc"/>
    <property type="match status" value="1"/>
</dbReference>
<feature type="domain" description="Large ribosomal subunit protein bL25 L25" evidence="7">
    <location>
        <begin position="9"/>
        <end position="94"/>
    </location>
</feature>
<dbReference type="PANTHER" id="PTHR33284:SF1">
    <property type="entry name" value="RIBOSOMAL PROTEIN L25_GLN-TRNA SYNTHETASE, ANTI-CODON-BINDING DOMAIN-CONTAINING PROTEIN"/>
    <property type="match status" value="1"/>
</dbReference>
<dbReference type="Pfam" id="PF01386">
    <property type="entry name" value="Ribosomal_L25p"/>
    <property type="match status" value="1"/>
</dbReference>
<evidence type="ECO:0000256" key="2">
    <source>
        <dbReference type="ARBA" id="ARBA00022884"/>
    </source>
</evidence>
<dbReference type="InterPro" id="IPR011035">
    <property type="entry name" value="Ribosomal_bL25/Gln-tRNA_synth"/>
</dbReference>
<dbReference type="PANTHER" id="PTHR33284">
    <property type="entry name" value="RIBOSOMAL PROTEIN L25/GLN-TRNA SYNTHETASE, ANTI-CODON-BINDING DOMAIN-CONTAINING PROTEIN"/>
    <property type="match status" value="1"/>
</dbReference>
<gene>
    <name evidence="5" type="primary">rplY</name>
    <name evidence="5" type="synonym">ctc</name>
    <name evidence="9" type="ORF">ACFSVN_04045</name>
</gene>
<keyword evidence="4 5" id="KW-0687">Ribonucleoprotein</keyword>
<evidence type="ECO:0000256" key="6">
    <source>
        <dbReference type="SAM" id="MobiDB-lite"/>
    </source>
</evidence>
<protein>
    <recommendedName>
        <fullName evidence="5">Large ribosomal subunit protein bL25</fullName>
    </recommendedName>
    <alternativeName>
        <fullName evidence="5">General stress protein CTC</fullName>
    </alternativeName>
</protein>
<dbReference type="InterPro" id="IPR020056">
    <property type="entry name" value="Rbsml_bL25/Gln-tRNA_synth_N"/>
</dbReference>
<reference evidence="10" key="1">
    <citation type="journal article" date="2019" name="Int. J. Syst. Evol. Microbiol.">
        <title>The Global Catalogue of Microorganisms (GCM) 10K type strain sequencing project: providing services to taxonomists for standard genome sequencing and annotation.</title>
        <authorList>
            <consortium name="The Broad Institute Genomics Platform"/>
            <consortium name="The Broad Institute Genome Sequencing Center for Infectious Disease"/>
            <person name="Wu L."/>
            <person name="Ma J."/>
        </authorList>
    </citation>
    <scope>NUCLEOTIDE SEQUENCE [LARGE SCALE GENOMIC DNA]</scope>
    <source>
        <strain evidence="10">KCTC 52042</strain>
    </source>
</reference>
<dbReference type="InterPro" id="IPR001021">
    <property type="entry name" value="Ribosomal_bL25_long"/>
</dbReference>
<comment type="similarity">
    <text evidence="5">Belongs to the bacterial ribosomal protein bL25 family. CTC subfamily.</text>
</comment>
<dbReference type="Gene3D" id="2.170.120.20">
    <property type="entry name" value="Ribosomal protein L25, beta domain"/>
    <property type="match status" value="1"/>
</dbReference>
<keyword evidence="2 5" id="KW-0694">RNA-binding</keyword>
<evidence type="ECO:0000259" key="7">
    <source>
        <dbReference type="Pfam" id="PF01386"/>
    </source>
</evidence>
<evidence type="ECO:0000313" key="10">
    <source>
        <dbReference type="Proteomes" id="UP001597460"/>
    </source>
</evidence>
<dbReference type="RefSeq" id="WP_390298982.1">
    <property type="nucleotide sequence ID" value="NZ_JBHULI010000005.1"/>
</dbReference>
<dbReference type="GO" id="GO:0005840">
    <property type="term" value="C:ribosome"/>
    <property type="evidence" value="ECO:0007669"/>
    <property type="project" value="UniProtKB-KW"/>
</dbReference>
<feature type="region of interest" description="Disordered" evidence="6">
    <location>
        <begin position="199"/>
        <end position="240"/>
    </location>
</feature>
<comment type="caution">
    <text evidence="9">The sequence shown here is derived from an EMBL/GenBank/DDBJ whole genome shotgun (WGS) entry which is preliminary data.</text>
</comment>
<name>A0ABW5JIL1_9BACT</name>
<evidence type="ECO:0000256" key="3">
    <source>
        <dbReference type="ARBA" id="ARBA00022980"/>
    </source>
</evidence>
<evidence type="ECO:0000259" key="8">
    <source>
        <dbReference type="Pfam" id="PF14693"/>
    </source>
</evidence>
<dbReference type="HAMAP" id="MF_01334">
    <property type="entry name" value="Ribosomal_bL25_CTC"/>
    <property type="match status" value="1"/>
</dbReference>
<dbReference type="SUPFAM" id="SSF50715">
    <property type="entry name" value="Ribosomal protein L25-like"/>
    <property type="match status" value="1"/>
</dbReference>
<dbReference type="Gene3D" id="2.40.240.10">
    <property type="entry name" value="Ribosomal Protein L25, Chain P"/>
    <property type="match status" value="1"/>
</dbReference>
<evidence type="ECO:0000256" key="5">
    <source>
        <dbReference type="HAMAP-Rule" id="MF_01334"/>
    </source>
</evidence>
<dbReference type="CDD" id="cd00495">
    <property type="entry name" value="Ribosomal_L25_TL5_CTC"/>
    <property type="match status" value="1"/>
</dbReference>
<dbReference type="InterPro" id="IPR020930">
    <property type="entry name" value="Ribosomal_uL5_bac-type"/>
</dbReference>
<evidence type="ECO:0000256" key="1">
    <source>
        <dbReference type="ARBA" id="ARBA00022730"/>
    </source>
</evidence>